<keyword evidence="2" id="KW-0805">Transcription regulation</keyword>
<dbReference type="InterPro" id="IPR036390">
    <property type="entry name" value="WH_DNA-bd_sf"/>
</dbReference>
<dbReference type="PANTHER" id="PTHR30537">
    <property type="entry name" value="HTH-TYPE TRANSCRIPTIONAL REGULATOR"/>
    <property type="match status" value="1"/>
</dbReference>
<dbReference type="Pfam" id="PF00126">
    <property type="entry name" value="HTH_1"/>
    <property type="match status" value="1"/>
</dbReference>
<dbReference type="GO" id="GO:0006351">
    <property type="term" value="P:DNA-templated transcription"/>
    <property type="evidence" value="ECO:0007669"/>
    <property type="project" value="TreeGrafter"/>
</dbReference>
<dbReference type="Gene3D" id="1.10.10.10">
    <property type="entry name" value="Winged helix-like DNA-binding domain superfamily/Winged helix DNA-binding domain"/>
    <property type="match status" value="1"/>
</dbReference>
<protein>
    <submittedName>
        <fullName evidence="6">LysR family transcriptional regulator</fullName>
    </submittedName>
</protein>
<gene>
    <name evidence="6" type="ORF">GCM10017083_21500</name>
</gene>
<dbReference type="PANTHER" id="PTHR30537:SF3">
    <property type="entry name" value="TRANSCRIPTIONAL REGULATORY PROTEIN"/>
    <property type="match status" value="1"/>
</dbReference>
<reference evidence="6" key="2">
    <citation type="submission" date="2020-09" db="EMBL/GenBank/DDBJ databases">
        <authorList>
            <person name="Sun Q."/>
            <person name="Kim S."/>
        </authorList>
    </citation>
    <scope>NUCLEOTIDE SEQUENCE</scope>
    <source>
        <strain evidence="6">KCTC 42651</strain>
    </source>
</reference>
<accession>A0A919CPV5</accession>
<evidence type="ECO:0000256" key="3">
    <source>
        <dbReference type="ARBA" id="ARBA00023125"/>
    </source>
</evidence>
<evidence type="ECO:0000313" key="7">
    <source>
        <dbReference type="Proteomes" id="UP000630353"/>
    </source>
</evidence>
<dbReference type="PROSITE" id="PS50931">
    <property type="entry name" value="HTH_LYSR"/>
    <property type="match status" value="1"/>
</dbReference>
<comment type="caution">
    <text evidence="6">The sequence shown here is derived from an EMBL/GenBank/DDBJ whole genome shotgun (WGS) entry which is preliminary data.</text>
</comment>
<dbReference type="RefSeq" id="WP_189989216.1">
    <property type="nucleotide sequence ID" value="NZ_BMZS01000004.1"/>
</dbReference>
<dbReference type="InterPro" id="IPR005119">
    <property type="entry name" value="LysR_subst-bd"/>
</dbReference>
<dbReference type="EMBL" id="BMZS01000004">
    <property type="protein sequence ID" value="GHD49339.1"/>
    <property type="molecule type" value="Genomic_DNA"/>
</dbReference>
<dbReference type="SUPFAM" id="SSF46785">
    <property type="entry name" value="Winged helix' DNA-binding domain"/>
    <property type="match status" value="1"/>
</dbReference>
<proteinExistence type="inferred from homology"/>
<dbReference type="Gene3D" id="3.40.190.10">
    <property type="entry name" value="Periplasmic binding protein-like II"/>
    <property type="match status" value="2"/>
</dbReference>
<dbReference type="InterPro" id="IPR000847">
    <property type="entry name" value="LysR_HTH_N"/>
</dbReference>
<evidence type="ECO:0000256" key="2">
    <source>
        <dbReference type="ARBA" id="ARBA00023015"/>
    </source>
</evidence>
<keyword evidence="4" id="KW-0804">Transcription</keyword>
<comment type="similarity">
    <text evidence="1">Belongs to the LysR transcriptional regulatory family.</text>
</comment>
<evidence type="ECO:0000256" key="1">
    <source>
        <dbReference type="ARBA" id="ARBA00009437"/>
    </source>
</evidence>
<feature type="domain" description="HTH lysR-type" evidence="5">
    <location>
        <begin position="4"/>
        <end position="61"/>
    </location>
</feature>
<evidence type="ECO:0000256" key="4">
    <source>
        <dbReference type="ARBA" id="ARBA00023163"/>
    </source>
</evidence>
<name>A0A919CPV5_9PROT</name>
<organism evidence="6 7">
    <name type="scientific">Thalassobaculum fulvum</name>
    <dbReference type="NCBI Taxonomy" id="1633335"/>
    <lineage>
        <taxon>Bacteria</taxon>
        <taxon>Pseudomonadati</taxon>
        <taxon>Pseudomonadota</taxon>
        <taxon>Alphaproteobacteria</taxon>
        <taxon>Rhodospirillales</taxon>
        <taxon>Thalassobaculaceae</taxon>
        <taxon>Thalassobaculum</taxon>
    </lineage>
</organism>
<dbReference type="InterPro" id="IPR058163">
    <property type="entry name" value="LysR-type_TF_proteobact-type"/>
</dbReference>
<sequence>MQELDWSDLRIVLGLARFGTLAEAARRLRIDPTTVARRITKAEAALGVRLFDRVEGVWRPTGAGASAAAAAERMEGEAGGLAEALAGADTRVAGTVRLTAVPLLVDRVLIPALPALLARHSGLILELIAEPRSLSLTRREADLALRLARPTGEQATLARRIGRLAYAAYAPAGVDAAGLPWIGYDDSMADLPPARRTSELAARDGVPLAGLRVNDGGGLLQAIRAGIGRGVLPRPVGDRAGGLVRLDDPDAALERELWLLVHPELRGLARIRAVVEWLEGVMRAAAPRAG</sequence>
<dbReference type="GO" id="GO:0003700">
    <property type="term" value="F:DNA-binding transcription factor activity"/>
    <property type="evidence" value="ECO:0007669"/>
    <property type="project" value="InterPro"/>
</dbReference>
<evidence type="ECO:0000259" key="5">
    <source>
        <dbReference type="PROSITE" id="PS50931"/>
    </source>
</evidence>
<dbReference type="Proteomes" id="UP000630353">
    <property type="component" value="Unassembled WGS sequence"/>
</dbReference>
<dbReference type="InterPro" id="IPR036388">
    <property type="entry name" value="WH-like_DNA-bd_sf"/>
</dbReference>
<reference evidence="6" key="1">
    <citation type="journal article" date="2014" name="Int. J. Syst. Evol. Microbiol.">
        <title>Complete genome sequence of Corynebacterium casei LMG S-19264T (=DSM 44701T), isolated from a smear-ripened cheese.</title>
        <authorList>
            <consortium name="US DOE Joint Genome Institute (JGI-PGF)"/>
            <person name="Walter F."/>
            <person name="Albersmeier A."/>
            <person name="Kalinowski J."/>
            <person name="Ruckert C."/>
        </authorList>
    </citation>
    <scope>NUCLEOTIDE SEQUENCE</scope>
    <source>
        <strain evidence="6">KCTC 42651</strain>
    </source>
</reference>
<keyword evidence="7" id="KW-1185">Reference proteome</keyword>
<dbReference type="SUPFAM" id="SSF53850">
    <property type="entry name" value="Periplasmic binding protein-like II"/>
    <property type="match status" value="1"/>
</dbReference>
<dbReference type="AlphaFoldDB" id="A0A919CPV5"/>
<dbReference type="Pfam" id="PF03466">
    <property type="entry name" value="LysR_substrate"/>
    <property type="match status" value="1"/>
</dbReference>
<evidence type="ECO:0000313" key="6">
    <source>
        <dbReference type="EMBL" id="GHD49339.1"/>
    </source>
</evidence>
<dbReference type="GO" id="GO:0043565">
    <property type="term" value="F:sequence-specific DNA binding"/>
    <property type="evidence" value="ECO:0007669"/>
    <property type="project" value="TreeGrafter"/>
</dbReference>
<keyword evidence="3" id="KW-0238">DNA-binding</keyword>